<dbReference type="Pfam" id="PF00892">
    <property type="entry name" value="EamA"/>
    <property type="match status" value="2"/>
</dbReference>
<comment type="subcellular location">
    <subcellularLocation>
        <location evidence="1">Cell membrane</location>
        <topology evidence="1">Multi-pass membrane protein</topology>
    </subcellularLocation>
</comment>
<keyword evidence="2" id="KW-1003">Cell membrane</keyword>
<evidence type="ECO:0000256" key="2">
    <source>
        <dbReference type="ARBA" id="ARBA00022475"/>
    </source>
</evidence>
<dbReference type="PANTHER" id="PTHR42920:SF5">
    <property type="entry name" value="EAMA DOMAIN-CONTAINING PROTEIN"/>
    <property type="match status" value="1"/>
</dbReference>
<evidence type="ECO:0000256" key="5">
    <source>
        <dbReference type="ARBA" id="ARBA00023136"/>
    </source>
</evidence>
<dbReference type="PANTHER" id="PTHR42920">
    <property type="entry name" value="OS03G0707200 PROTEIN-RELATED"/>
    <property type="match status" value="1"/>
</dbReference>
<feature type="transmembrane region" description="Helical" evidence="6">
    <location>
        <begin position="183"/>
        <end position="201"/>
    </location>
</feature>
<feature type="transmembrane region" description="Helical" evidence="6">
    <location>
        <begin position="68"/>
        <end position="86"/>
    </location>
</feature>
<feature type="transmembrane region" description="Helical" evidence="6">
    <location>
        <begin position="213"/>
        <end position="234"/>
    </location>
</feature>
<keyword evidence="4 6" id="KW-1133">Transmembrane helix</keyword>
<evidence type="ECO:0000256" key="6">
    <source>
        <dbReference type="SAM" id="Phobius"/>
    </source>
</evidence>
<sequence>MKNLPYILMVLLGGVLYGMMSSFVKLFYTFGYNAAELSFGQALGSAFVLAPTILLIKEKNSFSLNRKGVISLLLTGAAIGMSNFLYYQSVSYIPASLAIVILMQFTWISLLLDWLFYRVRPRKIELLTVLLILIGTVLASGIFEQEIQSFSWIGVAFALATSFTYASYIVANSRIKNETAWQVKSTLIMTGSAICIFFVNAKTIVSSQHFDVNYGYMILFLSVLGTTIPTVLFVKSIPKIGAGISSILMTIELPIAVICAHWVLGESLSKIQLLGILKMLGAIVWMNYVKSKKQSA</sequence>
<dbReference type="SUPFAM" id="SSF103481">
    <property type="entry name" value="Multidrug resistance efflux transporter EmrE"/>
    <property type="match status" value="2"/>
</dbReference>
<evidence type="ECO:0000313" key="8">
    <source>
        <dbReference type="EMBL" id="MDI9861998.1"/>
    </source>
</evidence>
<feature type="transmembrane region" description="Helical" evidence="6">
    <location>
        <begin position="271"/>
        <end position="289"/>
    </location>
</feature>
<organism evidence="8 9">
    <name type="scientific">Flectobacillus roseus</name>
    <dbReference type="NCBI Taxonomy" id="502259"/>
    <lineage>
        <taxon>Bacteria</taxon>
        <taxon>Pseudomonadati</taxon>
        <taxon>Bacteroidota</taxon>
        <taxon>Cytophagia</taxon>
        <taxon>Cytophagales</taxon>
        <taxon>Flectobacillaceae</taxon>
        <taxon>Flectobacillus</taxon>
    </lineage>
</organism>
<keyword evidence="5 6" id="KW-0472">Membrane</keyword>
<evidence type="ECO:0000256" key="3">
    <source>
        <dbReference type="ARBA" id="ARBA00022692"/>
    </source>
</evidence>
<evidence type="ECO:0000259" key="7">
    <source>
        <dbReference type="Pfam" id="PF00892"/>
    </source>
</evidence>
<feature type="transmembrane region" description="Helical" evidence="6">
    <location>
        <begin position="37"/>
        <end position="56"/>
    </location>
</feature>
<dbReference type="RefSeq" id="WP_283346330.1">
    <property type="nucleotide sequence ID" value="NZ_JASHIF010000024.1"/>
</dbReference>
<gene>
    <name evidence="8" type="ORF">QM524_22435</name>
</gene>
<protein>
    <submittedName>
        <fullName evidence="8">EamA family transporter</fullName>
    </submittedName>
</protein>
<accession>A0ABT6YEI2</accession>
<feature type="domain" description="EamA" evidence="7">
    <location>
        <begin position="153"/>
        <end position="287"/>
    </location>
</feature>
<dbReference type="EMBL" id="JASHIF010000024">
    <property type="protein sequence ID" value="MDI9861998.1"/>
    <property type="molecule type" value="Genomic_DNA"/>
</dbReference>
<feature type="transmembrane region" description="Helical" evidence="6">
    <location>
        <begin position="246"/>
        <end position="265"/>
    </location>
</feature>
<evidence type="ECO:0000313" key="9">
    <source>
        <dbReference type="Proteomes" id="UP001236507"/>
    </source>
</evidence>
<feature type="transmembrane region" description="Helical" evidence="6">
    <location>
        <begin position="7"/>
        <end position="31"/>
    </location>
</feature>
<feature type="domain" description="EamA" evidence="7">
    <location>
        <begin position="6"/>
        <end position="140"/>
    </location>
</feature>
<evidence type="ECO:0000256" key="4">
    <source>
        <dbReference type="ARBA" id="ARBA00022989"/>
    </source>
</evidence>
<dbReference type="Proteomes" id="UP001236507">
    <property type="component" value="Unassembled WGS sequence"/>
</dbReference>
<proteinExistence type="predicted"/>
<keyword evidence="3 6" id="KW-0812">Transmembrane</keyword>
<dbReference type="InterPro" id="IPR051258">
    <property type="entry name" value="Diverse_Substrate_Transporter"/>
</dbReference>
<feature type="transmembrane region" description="Helical" evidence="6">
    <location>
        <begin position="92"/>
        <end position="112"/>
    </location>
</feature>
<dbReference type="InterPro" id="IPR000620">
    <property type="entry name" value="EamA_dom"/>
</dbReference>
<reference evidence="8 9" key="1">
    <citation type="submission" date="2023-05" db="EMBL/GenBank/DDBJ databases">
        <title>Novel species of genus Flectobacillus isolated from stream in China.</title>
        <authorList>
            <person name="Lu H."/>
        </authorList>
    </citation>
    <scope>NUCLEOTIDE SEQUENCE [LARGE SCALE GENOMIC DNA]</scope>
    <source>
        <strain evidence="8 9">KCTC 42575</strain>
    </source>
</reference>
<comment type="caution">
    <text evidence="8">The sequence shown here is derived from an EMBL/GenBank/DDBJ whole genome shotgun (WGS) entry which is preliminary data.</text>
</comment>
<dbReference type="InterPro" id="IPR037185">
    <property type="entry name" value="EmrE-like"/>
</dbReference>
<feature type="transmembrane region" description="Helical" evidence="6">
    <location>
        <begin position="149"/>
        <end position="171"/>
    </location>
</feature>
<evidence type="ECO:0000256" key="1">
    <source>
        <dbReference type="ARBA" id="ARBA00004651"/>
    </source>
</evidence>
<name>A0ABT6YEI2_9BACT</name>
<keyword evidence="9" id="KW-1185">Reference proteome</keyword>
<feature type="transmembrane region" description="Helical" evidence="6">
    <location>
        <begin position="124"/>
        <end position="143"/>
    </location>
</feature>